<dbReference type="Gene3D" id="3.40.50.300">
    <property type="entry name" value="P-loop containing nucleotide triphosphate hydrolases"/>
    <property type="match status" value="1"/>
</dbReference>
<dbReference type="EMBL" id="FXTN01000022">
    <property type="protein sequence ID" value="SMO99368.1"/>
    <property type="molecule type" value="Genomic_DNA"/>
</dbReference>
<dbReference type="GO" id="GO:0006355">
    <property type="term" value="P:regulation of DNA-templated transcription"/>
    <property type="evidence" value="ECO:0007669"/>
    <property type="project" value="InterPro"/>
</dbReference>
<evidence type="ECO:0000256" key="5">
    <source>
        <dbReference type="ARBA" id="ARBA00023163"/>
    </source>
</evidence>
<protein>
    <submittedName>
        <fullName evidence="9">Response regulator receiver domain-containing protein</fullName>
    </submittedName>
</protein>
<dbReference type="Pfam" id="PF25601">
    <property type="entry name" value="AAA_lid_14"/>
    <property type="match status" value="1"/>
</dbReference>
<dbReference type="InterPro" id="IPR058031">
    <property type="entry name" value="AAA_lid_NorR"/>
</dbReference>
<dbReference type="InterPro" id="IPR001789">
    <property type="entry name" value="Sig_transdc_resp-reg_receiver"/>
</dbReference>
<keyword evidence="4" id="KW-0238">DNA-binding</keyword>
<dbReference type="GO" id="GO:0005524">
    <property type="term" value="F:ATP binding"/>
    <property type="evidence" value="ECO:0007669"/>
    <property type="project" value="UniProtKB-KW"/>
</dbReference>
<evidence type="ECO:0000256" key="4">
    <source>
        <dbReference type="ARBA" id="ARBA00023125"/>
    </source>
</evidence>
<dbReference type="Gene3D" id="3.40.50.2300">
    <property type="match status" value="1"/>
</dbReference>
<dbReference type="Pfam" id="PF00158">
    <property type="entry name" value="Sigma54_activat"/>
    <property type="match status" value="1"/>
</dbReference>
<feature type="domain" description="Response regulatory" evidence="8">
    <location>
        <begin position="4"/>
        <end position="118"/>
    </location>
</feature>
<dbReference type="AlphaFoldDB" id="A0A521FT70"/>
<gene>
    <name evidence="9" type="ORF">SAMN06265348_12211</name>
</gene>
<keyword evidence="3" id="KW-0805">Transcription regulation</keyword>
<dbReference type="Proteomes" id="UP000320300">
    <property type="component" value="Unassembled WGS sequence"/>
</dbReference>
<dbReference type="PROSITE" id="PS00675">
    <property type="entry name" value="SIGMA54_INTERACT_1"/>
    <property type="match status" value="1"/>
</dbReference>
<organism evidence="9 10">
    <name type="scientific">Pedobacter westerhofensis</name>
    <dbReference type="NCBI Taxonomy" id="425512"/>
    <lineage>
        <taxon>Bacteria</taxon>
        <taxon>Pseudomonadati</taxon>
        <taxon>Bacteroidota</taxon>
        <taxon>Sphingobacteriia</taxon>
        <taxon>Sphingobacteriales</taxon>
        <taxon>Sphingobacteriaceae</taxon>
        <taxon>Pedobacter</taxon>
    </lineage>
</organism>
<dbReference type="PROSITE" id="PS50045">
    <property type="entry name" value="SIGMA54_INTERACT_4"/>
    <property type="match status" value="1"/>
</dbReference>
<dbReference type="CDD" id="cd17534">
    <property type="entry name" value="REC_DC-like"/>
    <property type="match status" value="1"/>
</dbReference>
<evidence type="ECO:0000313" key="9">
    <source>
        <dbReference type="EMBL" id="SMO99368.1"/>
    </source>
</evidence>
<proteinExistence type="predicted"/>
<feature type="domain" description="Sigma-54 factor interaction" evidence="7">
    <location>
        <begin position="313"/>
        <end position="542"/>
    </location>
</feature>
<evidence type="ECO:0000313" key="10">
    <source>
        <dbReference type="Proteomes" id="UP000320300"/>
    </source>
</evidence>
<evidence type="ECO:0000256" key="2">
    <source>
        <dbReference type="ARBA" id="ARBA00022840"/>
    </source>
</evidence>
<dbReference type="InterPro" id="IPR003593">
    <property type="entry name" value="AAA+_ATPase"/>
</dbReference>
<keyword evidence="10" id="KW-1185">Reference proteome</keyword>
<dbReference type="FunFam" id="3.40.50.300:FF:000006">
    <property type="entry name" value="DNA-binding transcriptional regulator NtrC"/>
    <property type="match status" value="1"/>
</dbReference>
<evidence type="ECO:0000256" key="3">
    <source>
        <dbReference type="ARBA" id="ARBA00023015"/>
    </source>
</evidence>
<keyword evidence="2" id="KW-0067">ATP-binding</keyword>
<feature type="modified residue" description="4-aspartylphosphate" evidence="6">
    <location>
        <position position="54"/>
    </location>
</feature>
<reference evidence="9 10" key="1">
    <citation type="submission" date="2017-05" db="EMBL/GenBank/DDBJ databases">
        <authorList>
            <person name="Varghese N."/>
            <person name="Submissions S."/>
        </authorList>
    </citation>
    <scope>NUCLEOTIDE SEQUENCE [LARGE SCALE GENOMIC DNA]</scope>
    <source>
        <strain evidence="9 10">DSM 19036</strain>
    </source>
</reference>
<dbReference type="CDD" id="cd00009">
    <property type="entry name" value="AAA"/>
    <property type="match status" value="1"/>
</dbReference>
<sequence length="634" mass="71221">MKKSILIVEDEFVVANSLRLTLKQAGYQVAGIAASSEEADEYIQKHKPDLVLLDIRLNGKRSGIDMARILNAQNIAFIYLSANSSQKILEEAKKTEPYGFMVKPYREKDLLVALDIAWYRQKNSTEARLLQEKQLQKQLQEIADDTSSDARGKFLRITRALRVFVPFDLIVSGNGQLHSDQFTDSAYLRIGFDEFQYIGEQEFMTIAGLDKNGLVKSYPAESVDQMWQDCFKMESKLIFQLELSTGTVVQYSFYSRQRDLYTEKHTAILKLFSSCLTKVTEKMVLTESAVHSKTPVVGRPDHEESGHLEFNGIIGNHPLLLAALDLTKQVAQYNTSVLILGESGTGKEKVARSIHSISPRSDAPFIEVNCGAIPPTLIESELFGHERGAFTGATERRKGRFEQAEGGTIFLDEIGELPLEMQAKLLRVLQEKEINHVGSNVPRKVDVRIVAATNRVLEKEVADGRFRLDLYYRLNVFPITLPPLRDRKSDIPALASFFANKFCKEFNKDFNGISPSMTEEMDAYHWPGNIRELENVLERSVILNDGKSALHLKQNLIGKTAEPLEVSYVETLDDVRRLQRETEKAYLVSILKKAQGRIRGTGGAAELLNIKPTTLESKIAKLGIVKGDISGWGS</sequence>
<dbReference type="OrthoDB" id="9767722at2"/>
<dbReference type="InterPro" id="IPR025944">
    <property type="entry name" value="Sigma_54_int_dom_CS"/>
</dbReference>
<dbReference type="GO" id="GO:0000160">
    <property type="term" value="P:phosphorelay signal transduction system"/>
    <property type="evidence" value="ECO:0007669"/>
    <property type="project" value="InterPro"/>
</dbReference>
<dbReference type="InterPro" id="IPR002078">
    <property type="entry name" value="Sigma_54_int"/>
</dbReference>
<dbReference type="SMART" id="SM00382">
    <property type="entry name" value="AAA"/>
    <property type="match status" value="1"/>
</dbReference>
<dbReference type="PANTHER" id="PTHR32071">
    <property type="entry name" value="TRANSCRIPTIONAL REGULATORY PROTEIN"/>
    <property type="match status" value="1"/>
</dbReference>
<dbReference type="Pfam" id="PF00072">
    <property type="entry name" value="Response_reg"/>
    <property type="match status" value="1"/>
</dbReference>
<dbReference type="PROSITE" id="PS00676">
    <property type="entry name" value="SIGMA54_INTERACT_2"/>
    <property type="match status" value="1"/>
</dbReference>
<evidence type="ECO:0000259" key="7">
    <source>
        <dbReference type="PROSITE" id="PS50045"/>
    </source>
</evidence>
<dbReference type="Gene3D" id="1.10.10.60">
    <property type="entry name" value="Homeodomain-like"/>
    <property type="match status" value="1"/>
</dbReference>
<dbReference type="Gene3D" id="1.10.8.60">
    <property type="match status" value="1"/>
</dbReference>
<dbReference type="SUPFAM" id="SSF52540">
    <property type="entry name" value="P-loop containing nucleoside triphosphate hydrolases"/>
    <property type="match status" value="1"/>
</dbReference>
<dbReference type="InterPro" id="IPR025943">
    <property type="entry name" value="Sigma_54_int_dom_ATP-bd_2"/>
</dbReference>
<evidence type="ECO:0000256" key="1">
    <source>
        <dbReference type="ARBA" id="ARBA00022741"/>
    </source>
</evidence>
<dbReference type="RefSeq" id="WP_142531287.1">
    <property type="nucleotide sequence ID" value="NZ_CBCSJO010000018.1"/>
</dbReference>
<dbReference type="InterPro" id="IPR025662">
    <property type="entry name" value="Sigma_54_int_dom_ATP-bd_1"/>
</dbReference>
<accession>A0A521FT70</accession>
<evidence type="ECO:0000259" key="8">
    <source>
        <dbReference type="PROSITE" id="PS50110"/>
    </source>
</evidence>
<dbReference type="SMART" id="SM00448">
    <property type="entry name" value="REC"/>
    <property type="match status" value="1"/>
</dbReference>
<dbReference type="GO" id="GO:0003677">
    <property type="term" value="F:DNA binding"/>
    <property type="evidence" value="ECO:0007669"/>
    <property type="project" value="UniProtKB-KW"/>
</dbReference>
<dbReference type="PROSITE" id="PS00688">
    <property type="entry name" value="SIGMA54_INTERACT_3"/>
    <property type="match status" value="1"/>
</dbReference>
<keyword evidence="5" id="KW-0804">Transcription</keyword>
<keyword evidence="6" id="KW-0597">Phosphoprotein</keyword>
<dbReference type="InterPro" id="IPR011006">
    <property type="entry name" value="CheY-like_superfamily"/>
</dbReference>
<dbReference type="SUPFAM" id="SSF52172">
    <property type="entry name" value="CheY-like"/>
    <property type="match status" value="1"/>
</dbReference>
<evidence type="ECO:0000256" key="6">
    <source>
        <dbReference type="PROSITE-ProRule" id="PRU00169"/>
    </source>
</evidence>
<dbReference type="InterPro" id="IPR027417">
    <property type="entry name" value="P-loop_NTPase"/>
</dbReference>
<name>A0A521FT70_9SPHI</name>
<dbReference type="PROSITE" id="PS50110">
    <property type="entry name" value="RESPONSE_REGULATORY"/>
    <property type="match status" value="1"/>
</dbReference>
<keyword evidence="1" id="KW-0547">Nucleotide-binding</keyword>